<evidence type="ECO:0008006" key="3">
    <source>
        <dbReference type="Google" id="ProtNLM"/>
    </source>
</evidence>
<evidence type="ECO:0000313" key="2">
    <source>
        <dbReference type="Proteomes" id="UP000676079"/>
    </source>
</evidence>
<dbReference type="RefSeq" id="WP_220566118.1">
    <property type="nucleotide sequence ID" value="NZ_CP074134.1"/>
</dbReference>
<organism evidence="1 2">
    <name type="scientific">Nocardiopsis changdeensis</name>
    <dbReference type="NCBI Taxonomy" id="2831969"/>
    <lineage>
        <taxon>Bacteria</taxon>
        <taxon>Bacillati</taxon>
        <taxon>Actinomycetota</taxon>
        <taxon>Actinomycetes</taxon>
        <taxon>Streptosporangiales</taxon>
        <taxon>Nocardiopsidaceae</taxon>
        <taxon>Nocardiopsis</taxon>
    </lineage>
</organism>
<sequence>MLSIAEVVEATGAPRADVIRVIRGGGTTQADWHIACAIERLGGRRAADLMWGPERIPTETPTPTNPDAKRIAGVRIYEEPTAPDAPQTALPDYPVREEPLTGREAAEELAASVQADLGEVLEDDDAAARLTAAWSTPAEGRRVLARVVPLALLTPRGRVRLWNAEYAAADAA</sequence>
<reference evidence="2" key="1">
    <citation type="submission" date="2021-05" db="EMBL/GenBank/DDBJ databases">
        <title>Direct Submission.</title>
        <authorList>
            <person name="Li K."/>
            <person name="Gao J."/>
        </authorList>
    </citation>
    <scope>NUCLEOTIDE SEQUENCE [LARGE SCALE GENOMIC DNA]</scope>
    <source>
        <strain evidence="2">Mg02</strain>
        <plasmid evidence="2">unnamed2</plasmid>
    </source>
</reference>
<accession>A0ABX8BYV1</accession>
<keyword evidence="2" id="KW-1185">Reference proteome</keyword>
<evidence type="ECO:0000313" key="1">
    <source>
        <dbReference type="EMBL" id="QUX26369.1"/>
    </source>
</evidence>
<geneLocation type="plasmid" evidence="1 2">
    <name>unnamed2</name>
</geneLocation>
<dbReference type="EMBL" id="CP074134">
    <property type="protein sequence ID" value="QUX26369.1"/>
    <property type="molecule type" value="Genomic_DNA"/>
</dbReference>
<proteinExistence type="predicted"/>
<keyword evidence="1" id="KW-0614">Plasmid</keyword>
<dbReference type="Proteomes" id="UP000676079">
    <property type="component" value="Plasmid unnamed2"/>
</dbReference>
<gene>
    <name evidence="1" type="ORF">KGD84_32225</name>
</gene>
<protein>
    <recommendedName>
        <fullName evidence="3">XRE family transcriptional regulator</fullName>
    </recommendedName>
</protein>
<name>A0ABX8BYV1_9ACTN</name>